<dbReference type="AlphaFoldDB" id="A0AA35R1U7"/>
<dbReference type="Gene3D" id="3.90.550.10">
    <property type="entry name" value="Spore Coat Polysaccharide Biosynthesis Protein SpsA, Chain A"/>
    <property type="match status" value="1"/>
</dbReference>
<dbReference type="EMBL" id="CASHTH010000356">
    <property type="protein sequence ID" value="CAI7999134.1"/>
    <property type="molecule type" value="Genomic_DNA"/>
</dbReference>
<dbReference type="Pfam" id="PF01128">
    <property type="entry name" value="IspD"/>
    <property type="match status" value="1"/>
</dbReference>
<comment type="cofactor">
    <cofactor evidence="2">
        <name>a divalent metal cation</name>
        <dbReference type="ChEBI" id="CHEBI:60240"/>
    </cofactor>
</comment>
<dbReference type="CDD" id="cd02516">
    <property type="entry name" value="CDP-ME_synthetase"/>
    <property type="match status" value="1"/>
</dbReference>
<evidence type="ECO:0000256" key="5">
    <source>
        <dbReference type="ARBA" id="ARBA00012579"/>
    </source>
</evidence>
<gene>
    <name evidence="14" type="ORF">GBAR_LOCUS2617</name>
</gene>
<comment type="catalytic activity">
    <reaction evidence="1">
        <text>4-CDP-2-C-methyl-D-erythritol 2-phosphate = 2-C-methyl-D-erythritol 2,4-cyclic diphosphate + CMP</text>
        <dbReference type="Rhea" id="RHEA:23864"/>
        <dbReference type="ChEBI" id="CHEBI:57919"/>
        <dbReference type="ChEBI" id="CHEBI:58483"/>
        <dbReference type="ChEBI" id="CHEBI:60377"/>
        <dbReference type="EC" id="4.6.1.12"/>
    </reaction>
</comment>
<dbReference type="EC" id="4.6.1.12" evidence="5"/>
<dbReference type="HAMAP" id="MF_00108">
    <property type="entry name" value="IspD"/>
    <property type="match status" value="1"/>
</dbReference>
<keyword evidence="8" id="KW-0479">Metal-binding</keyword>
<dbReference type="Pfam" id="PF02542">
    <property type="entry name" value="YgbB"/>
    <property type="match status" value="1"/>
</dbReference>
<dbReference type="Gene3D" id="3.30.1330.50">
    <property type="entry name" value="2-C-methyl-D-erythritol 2,4-cyclodiphosphate synthase"/>
    <property type="match status" value="1"/>
</dbReference>
<evidence type="ECO:0000313" key="14">
    <source>
        <dbReference type="EMBL" id="CAI7999134.1"/>
    </source>
</evidence>
<dbReference type="SUPFAM" id="SSF53448">
    <property type="entry name" value="Nucleotide-diphospho-sugar transferases"/>
    <property type="match status" value="1"/>
</dbReference>
<evidence type="ECO:0000256" key="7">
    <source>
        <dbReference type="ARBA" id="ARBA00022695"/>
    </source>
</evidence>
<dbReference type="HAMAP" id="MF_00107">
    <property type="entry name" value="IspF"/>
    <property type="match status" value="1"/>
</dbReference>
<evidence type="ECO:0000256" key="1">
    <source>
        <dbReference type="ARBA" id="ARBA00000200"/>
    </source>
</evidence>
<dbReference type="PANTHER" id="PTHR43181:SF1">
    <property type="entry name" value="2-C-METHYL-D-ERYTHRITOL 2,4-CYCLODIPHOSPHATE SYNTHASE, CHLOROPLASTIC"/>
    <property type="match status" value="1"/>
</dbReference>
<comment type="pathway">
    <text evidence="3">Isoprenoid biosynthesis; isopentenyl diphosphate biosynthesis via DXP pathway; isopentenyl diphosphate from 1-deoxy-D-xylulose 5-phosphate: step 4/6.</text>
</comment>
<proteinExistence type="inferred from homology"/>
<evidence type="ECO:0000256" key="6">
    <source>
        <dbReference type="ARBA" id="ARBA00022679"/>
    </source>
</evidence>
<feature type="domain" description="2-C-methyl-D-erythritol 2,4-cyclodiphosphate synthase" evidence="13">
    <location>
        <begin position="212"/>
        <end position="364"/>
    </location>
</feature>
<evidence type="ECO:0000256" key="8">
    <source>
        <dbReference type="ARBA" id="ARBA00022723"/>
    </source>
</evidence>
<organism evidence="14 15">
    <name type="scientific">Geodia barretti</name>
    <name type="common">Barrett's horny sponge</name>
    <dbReference type="NCBI Taxonomy" id="519541"/>
    <lineage>
        <taxon>Eukaryota</taxon>
        <taxon>Metazoa</taxon>
        <taxon>Porifera</taxon>
        <taxon>Demospongiae</taxon>
        <taxon>Heteroscleromorpha</taxon>
        <taxon>Tetractinellida</taxon>
        <taxon>Astrophorina</taxon>
        <taxon>Geodiidae</taxon>
        <taxon>Geodia</taxon>
    </lineage>
</organism>
<keyword evidence="7" id="KW-0548">Nucleotidyltransferase</keyword>
<evidence type="ECO:0000256" key="2">
    <source>
        <dbReference type="ARBA" id="ARBA00001968"/>
    </source>
</evidence>
<keyword evidence="15" id="KW-1185">Reference proteome</keyword>
<dbReference type="FunFam" id="3.90.550.10:FF:000003">
    <property type="entry name" value="2-C-methyl-D-erythritol 4-phosphate cytidylyltransferase"/>
    <property type="match status" value="1"/>
</dbReference>
<sequence>MGGTDKTFADVHGTPLIAHTLRRIAASDAVDRIVLVVAADAVPDGEAVVRELDIAKIVAVCAGGARRQDSVFAGLLAMGERRWVAVHDGARPCVSGDVLERALAEVRGTGAAIAAVPVKDTIKVVGEERVISDTPDRATLWAAQTPQVFDYQILLDAHRAAGVEYTDDAAMVEAAGHRVTVFWGDYHNLKVTTPEDLDMVSLLLARPAVEYRVGNGADAHALAAGRALVLGGVTVPHPAGLAGHSDGDALSHAVIDALLGAAGCGDIGTHFPPEDPSLAGISSLLLLERTVGVLAEGGWCIANVDATMLAQRPRLSPHVPLMRRNIATALSVEQSQVSVKATTTDYLGFTGREEGIAVVAVALLYRP</sequence>
<evidence type="ECO:0000256" key="11">
    <source>
        <dbReference type="ARBA" id="ARBA00023268"/>
    </source>
</evidence>
<keyword evidence="9" id="KW-0414">Isoprene biosynthesis</keyword>
<dbReference type="Proteomes" id="UP001174909">
    <property type="component" value="Unassembled WGS sequence"/>
</dbReference>
<accession>A0AA35R1U7</accession>
<dbReference type="InterPro" id="IPR036571">
    <property type="entry name" value="MECDP_synthase_sf"/>
</dbReference>
<keyword evidence="11" id="KW-0511">Multifunctional enzyme</keyword>
<dbReference type="InterPro" id="IPR020555">
    <property type="entry name" value="MECDP_synthase_CS"/>
</dbReference>
<protein>
    <recommendedName>
        <fullName evidence="12">2-C-methyl-D-erythritol 4-phosphate cytidylyltransferase, chloroplastic</fullName>
        <ecNumber evidence="5">4.6.1.12</ecNumber>
    </recommendedName>
</protein>
<comment type="caution">
    <text evidence="14">The sequence shown here is derived from an EMBL/GenBank/DDBJ whole genome shotgun (WGS) entry which is preliminary data.</text>
</comment>
<dbReference type="HAMAP" id="MF_01520">
    <property type="entry name" value="IspDF"/>
    <property type="match status" value="1"/>
</dbReference>
<dbReference type="NCBIfam" id="TIGR00151">
    <property type="entry name" value="ispF"/>
    <property type="match status" value="1"/>
</dbReference>
<dbReference type="GO" id="GO:0016114">
    <property type="term" value="P:terpenoid biosynthetic process"/>
    <property type="evidence" value="ECO:0007669"/>
    <property type="project" value="InterPro"/>
</dbReference>
<dbReference type="InterPro" id="IPR026596">
    <property type="entry name" value="IspD/F"/>
</dbReference>
<evidence type="ECO:0000256" key="3">
    <source>
        <dbReference type="ARBA" id="ARBA00004709"/>
    </source>
</evidence>
<evidence type="ECO:0000256" key="10">
    <source>
        <dbReference type="ARBA" id="ARBA00023239"/>
    </source>
</evidence>
<evidence type="ECO:0000256" key="4">
    <source>
        <dbReference type="ARBA" id="ARBA00009789"/>
    </source>
</evidence>
<evidence type="ECO:0000256" key="12">
    <source>
        <dbReference type="ARBA" id="ARBA00069967"/>
    </source>
</evidence>
<evidence type="ECO:0000256" key="9">
    <source>
        <dbReference type="ARBA" id="ARBA00023229"/>
    </source>
</evidence>
<dbReference type="InterPro" id="IPR003526">
    <property type="entry name" value="MECDP_synthase"/>
</dbReference>
<evidence type="ECO:0000313" key="15">
    <source>
        <dbReference type="Proteomes" id="UP001174909"/>
    </source>
</evidence>
<reference evidence="14" key="1">
    <citation type="submission" date="2023-03" db="EMBL/GenBank/DDBJ databases">
        <authorList>
            <person name="Steffen K."/>
            <person name="Cardenas P."/>
        </authorList>
    </citation>
    <scope>NUCLEOTIDE SEQUENCE</scope>
</reference>
<dbReference type="GO" id="GO:0046872">
    <property type="term" value="F:metal ion binding"/>
    <property type="evidence" value="ECO:0007669"/>
    <property type="project" value="UniProtKB-KW"/>
</dbReference>
<dbReference type="InterPro" id="IPR001228">
    <property type="entry name" value="IspD"/>
</dbReference>
<name>A0AA35R1U7_GEOBA</name>
<dbReference type="NCBIfam" id="TIGR00453">
    <property type="entry name" value="ispD"/>
    <property type="match status" value="1"/>
</dbReference>
<dbReference type="PROSITE" id="PS01350">
    <property type="entry name" value="ISPF"/>
    <property type="match status" value="1"/>
</dbReference>
<comment type="similarity">
    <text evidence="4">Belongs to the IspD/TarI cytidylyltransferase family. IspD subfamily.</text>
</comment>
<dbReference type="CDD" id="cd00554">
    <property type="entry name" value="MECDP_synthase"/>
    <property type="match status" value="1"/>
</dbReference>
<dbReference type="InterPro" id="IPR034683">
    <property type="entry name" value="IspD/TarI"/>
</dbReference>
<dbReference type="GO" id="GO:0008685">
    <property type="term" value="F:2-C-methyl-D-erythritol 2,4-cyclodiphosphate synthase activity"/>
    <property type="evidence" value="ECO:0007669"/>
    <property type="project" value="UniProtKB-EC"/>
</dbReference>
<dbReference type="GO" id="GO:0050518">
    <property type="term" value="F:2-C-methyl-D-erythritol 4-phosphate cytidylyltransferase activity"/>
    <property type="evidence" value="ECO:0007669"/>
    <property type="project" value="InterPro"/>
</dbReference>
<evidence type="ECO:0000259" key="13">
    <source>
        <dbReference type="Pfam" id="PF02542"/>
    </source>
</evidence>
<dbReference type="InterPro" id="IPR029044">
    <property type="entry name" value="Nucleotide-diphossugar_trans"/>
</dbReference>
<keyword evidence="6" id="KW-0808">Transferase</keyword>
<keyword evidence="10" id="KW-0456">Lyase</keyword>
<dbReference type="SUPFAM" id="SSF69765">
    <property type="entry name" value="IpsF-like"/>
    <property type="match status" value="1"/>
</dbReference>
<dbReference type="PANTHER" id="PTHR43181">
    <property type="entry name" value="2-C-METHYL-D-ERYTHRITOL 2,4-CYCLODIPHOSPHATE SYNTHASE, CHLOROPLASTIC"/>
    <property type="match status" value="1"/>
</dbReference>